<protein>
    <recommendedName>
        <fullName evidence="6">Thioredoxin reductase</fullName>
        <ecNumber evidence="6">1.8.1.9</ecNumber>
    </recommendedName>
</protein>
<keyword evidence="4" id="KW-1015">Disulfide bond</keyword>
<evidence type="ECO:0000256" key="1">
    <source>
        <dbReference type="ARBA" id="ARBA00022630"/>
    </source>
</evidence>
<gene>
    <name evidence="9" type="ORF">A3I41_00180</name>
</gene>
<dbReference type="InterPro" id="IPR005982">
    <property type="entry name" value="Thioredox_Rdtase"/>
</dbReference>
<dbReference type="GO" id="GO:0004791">
    <property type="term" value="F:thioredoxin-disulfide reductase (NADPH) activity"/>
    <property type="evidence" value="ECO:0007669"/>
    <property type="project" value="UniProtKB-UniRule"/>
</dbReference>
<evidence type="ECO:0000256" key="5">
    <source>
        <dbReference type="ARBA" id="ARBA00023284"/>
    </source>
</evidence>
<dbReference type="Gene3D" id="3.50.50.60">
    <property type="entry name" value="FAD/NAD(P)-binding domain"/>
    <property type="match status" value="2"/>
</dbReference>
<keyword evidence="7" id="KW-0521">NADP</keyword>
<dbReference type="AlphaFoldDB" id="A0A1F7VCF8"/>
<evidence type="ECO:0000256" key="4">
    <source>
        <dbReference type="ARBA" id="ARBA00023157"/>
    </source>
</evidence>
<dbReference type="InterPro" id="IPR008255">
    <property type="entry name" value="Pyr_nucl-diS_OxRdtase_2_AS"/>
</dbReference>
<dbReference type="GO" id="GO:0005737">
    <property type="term" value="C:cytoplasm"/>
    <property type="evidence" value="ECO:0007669"/>
    <property type="project" value="InterPro"/>
</dbReference>
<dbReference type="PRINTS" id="PR00469">
    <property type="entry name" value="PNDRDTASEII"/>
</dbReference>
<evidence type="ECO:0000313" key="9">
    <source>
        <dbReference type="EMBL" id="OGL88135.1"/>
    </source>
</evidence>
<keyword evidence="5 6" id="KW-0676">Redox-active center</keyword>
<organism evidence="9 10">
    <name type="scientific">Candidatus Uhrbacteria bacterium RIFCSPLOWO2_02_FULL_48_18</name>
    <dbReference type="NCBI Taxonomy" id="1802408"/>
    <lineage>
        <taxon>Bacteria</taxon>
        <taxon>Candidatus Uhriibacteriota</taxon>
    </lineage>
</organism>
<dbReference type="PROSITE" id="PS00573">
    <property type="entry name" value="PYRIDINE_REDOX_2"/>
    <property type="match status" value="1"/>
</dbReference>
<comment type="caution">
    <text evidence="9">The sequence shown here is derived from an EMBL/GenBank/DDBJ whole genome shotgun (WGS) entry which is preliminary data.</text>
</comment>
<dbReference type="InterPro" id="IPR036188">
    <property type="entry name" value="FAD/NAD-bd_sf"/>
</dbReference>
<feature type="domain" description="FAD/NAD(P)-binding" evidence="8">
    <location>
        <begin position="4"/>
        <end position="295"/>
    </location>
</feature>
<evidence type="ECO:0000256" key="2">
    <source>
        <dbReference type="ARBA" id="ARBA00022827"/>
    </source>
</evidence>
<dbReference type="EMBL" id="MGEQ01000001">
    <property type="protein sequence ID" value="OGL88135.1"/>
    <property type="molecule type" value="Genomic_DNA"/>
</dbReference>
<accession>A0A1F7VCF8</accession>
<proteinExistence type="inferred from homology"/>
<name>A0A1F7VCF8_9BACT</name>
<dbReference type="GO" id="GO:0019430">
    <property type="term" value="P:removal of superoxide radicals"/>
    <property type="evidence" value="ECO:0007669"/>
    <property type="project" value="UniProtKB-UniRule"/>
</dbReference>
<dbReference type="NCBIfam" id="TIGR01292">
    <property type="entry name" value="TRX_reduct"/>
    <property type="match status" value="1"/>
</dbReference>
<dbReference type="Pfam" id="PF07992">
    <property type="entry name" value="Pyr_redox_2"/>
    <property type="match status" value="1"/>
</dbReference>
<evidence type="ECO:0000256" key="7">
    <source>
        <dbReference type="RuleBase" id="RU003881"/>
    </source>
</evidence>
<evidence type="ECO:0000313" key="10">
    <source>
        <dbReference type="Proteomes" id="UP000176593"/>
    </source>
</evidence>
<dbReference type="EC" id="1.8.1.9" evidence="6"/>
<dbReference type="InterPro" id="IPR023753">
    <property type="entry name" value="FAD/NAD-binding_dom"/>
</dbReference>
<comment type="cofactor">
    <cofactor evidence="7">
        <name>FAD</name>
        <dbReference type="ChEBI" id="CHEBI:57692"/>
    </cofactor>
    <text evidence="7">Binds 1 FAD per subunit.</text>
</comment>
<keyword evidence="1 6" id="KW-0285">Flavoprotein</keyword>
<dbReference type="PANTHER" id="PTHR48105">
    <property type="entry name" value="THIOREDOXIN REDUCTASE 1-RELATED-RELATED"/>
    <property type="match status" value="1"/>
</dbReference>
<evidence type="ECO:0000259" key="8">
    <source>
        <dbReference type="Pfam" id="PF07992"/>
    </source>
</evidence>
<sequence>MTHNLIIIGSGPAGYTAAIYAARAELKPILFEGQVAGGQPGGQLMLTTDVENFPGFPTGIMGPDLMVEMKKQAERFGTEIVSKDVTFVDFSSRPFLVKSGDDEYRANSVIICTGAQAKWLGVPGEQQFQGHGVSACATCDGFFFKEKHVVVVGGGDAAMEEANFLTRFASKLTLLVRSDALRASKIMQERVKANPKITIMWNTEVVEVVGDSKMTGLKLKNNKTNEMIEIQADGLFVAIGHKPNTELFQGKLELDEVGYIVTKAHSTATSVDGVYAGGDVADHVYRQAISAAGTGCMAALDAERFLSKNH</sequence>
<evidence type="ECO:0000256" key="6">
    <source>
        <dbReference type="RuleBase" id="RU003880"/>
    </source>
</evidence>
<dbReference type="PRINTS" id="PR00368">
    <property type="entry name" value="FADPNR"/>
</dbReference>
<dbReference type="InterPro" id="IPR050097">
    <property type="entry name" value="Ferredoxin-NADP_redctase_2"/>
</dbReference>
<dbReference type="Proteomes" id="UP000176593">
    <property type="component" value="Unassembled WGS sequence"/>
</dbReference>
<keyword evidence="3 6" id="KW-0560">Oxidoreductase</keyword>
<keyword evidence="2 6" id="KW-0274">FAD</keyword>
<reference evidence="9 10" key="1">
    <citation type="journal article" date="2016" name="Nat. Commun.">
        <title>Thousands of microbial genomes shed light on interconnected biogeochemical processes in an aquifer system.</title>
        <authorList>
            <person name="Anantharaman K."/>
            <person name="Brown C.T."/>
            <person name="Hug L.A."/>
            <person name="Sharon I."/>
            <person name="Castelle C.J."/>
            <person name="Probst A.J."/>
            <person name="Thomas B.C."/>
            <person name="Singh A."/>
            <person name="Wilkins M.J."/>
            <person name="Karaoz U."/>
            <person name="Brodie E.L."/>
            <person name="Williams K.H."/>
            <person name="Hubbard S.S."/>
            <person name="Banfield J.F."/>
        </authorList>
    </citation>
    <scope>NUCLEOTIDE SEQUENCE [LARGE SCALE GENOMIC DNA]</scope>
</reference>
<comment type="similarity">
    <text evidence="6">Belongs to the class-II pyridine nucleotide-disulfide oxidoreductase family.</text>
</comment>
<dbReference type="SUPFAM" id="SSF51905">
    <property type="entry name" value="FAD/NAD(P)-binding domain"/>
    <property type="match status" value="1"/>
</dbReference>
<comment type="catalytic activity">
    <reaction evidence="6">
        <text>[thioredoxin]-dithiol + NADP(+) = [thioredoxin]-disulfide + NADPH + H(+)</text>
        <dbReference type="Rhea" id="RHEA:20345"/>
        <dbReference type="Rhea" id="RHEA-COMP:10698"/>
        <dbReference type="Rhea" id="RHEA-COMP:10700"/>
        <dbReference type="ChEBI" id="CHEBI:15378"/>
        <dbReference type="ChEBI" id="CHEBI:29950"/>
        <dbReference type="ChEBI" id="CHEBI:50058"/>
        <dbReference type="ChEBI" id="CHEBI:57783"/>
        <dbReference type="ChEBI" id="CHEBI:58349"/>
        <dbReference type="EC" id="1.8.1.9"/>
    </reaction>
</comment>
<evidence type="ECO:0000256" key="3">
    <source>
        <dbReference type="ARBA" id="ARBA00023002"/>
    </source>
</evidence>
<comment type="subunit">
    <text evidence="6">Homodimer.</text>
</comment>